<accession>A0A9P7BG40</accession>
<protein>
    <submittedName>
        <fullName evidence="2">Uncharacterized protein</fullName>
    </submittedName>
</protein>
<gene>
    <name evidence="2" type="ORF">C6P40_004821</name>
</gene>
<evidence type="ECO:0000313" key="2">
    <source>
        <dbReference type="EMBL" id="KAG0689566.1"/>
    </source>
</evidence>
<evidence type="ECO:0000313" key="3">
    <source>
        <dbReference type="Proteomes" id="UP000697127"/>
    </source>
</evidence>
<sequence>METHCAICFDDGTPKRPLIKPCNTCSIETHKECILNLISTHLISERNELADYLKPSYILDNGLLQQPEGIEIFDKTEDSILYATSLDFGKSHYLKYFTRGSIINRYPPKFSTHDTKDVIYMRGLTHKMIYVNDKCPQCKNNIKLISPIKTWMPSFLYSKNNIFFPFQIFLTTLKTKNFIIKNIIYEKPIYYIETFCSIISSVCGALPWAYLGRNILEFKPIPESRNIFEDFSIFDSLCLSSELSSVTQIWLLIRLIMLGNERNNSLPSYLKFLAFLIKQISDIIYIFTFNWIYLNWALEVKMDKLLSKSIFDKTTPYNYESLKNITLIEKIYLLNRYDCKEFFIGVWKDSDFTNEDDNFMNSSFDNSFKFIFLSFFGFSFGNKIIGKCKPIIKFIYRIFKNFNPLPVEIEMIIEYLGYQVILFGNTLFDFYSVYCEYMSIKSFKLYID</sequence>
<dbReference type="AlphaFoldDB" id="A0A9P7BG40"/>
<proteinExistence type="predicted"/>
<keyword evidence="1" id="KW-0812">Transmembrane</keyword>
<dbReference type="Proteomes" id="UP000697127">
    <property type="component" value="Unassembled WGS sequence"/>
</dbReference>
<dbReference type="OrthoDB" id="10511406at2759"/>
<name>A0A9P7BG40_9ASCO</name>
<keyword evidence="1" id="KW-1133">Transmembrane helix</keyword>
<evidence type="ECO:0000256" key="1">
    <source>
        <dbReference type="SAM" id="Phobius"/>
    </source>
</evidence>
<keyword evidence="1" id="KW-0472">Membrane</keyword>
<feature type="transmembrane region" description="Helical" evidence="1">
    <location>
        <begin position="269"/>
        <end position="293"/>
    </location>
</feature>
<keyword evidence="3" id="KW-1185">Reference proteome</keyword>
<organism evidence="2 3">
    <name type="scientific">Pichia californica</name>
    <dbReference type="NCBI Taxonomy" id="460514"/>
    <lineage>
        <taxon>Eukaryota</taxon>
        <taxon>Fungi</taxon>
        <taxon>Dikarya</taxon>
        <taxon>Ascomycota</taxon>
        <taxon>Saccharomycotina</taxon>
        <taxon>Pichiomycetes</taxon>
        <taxon>Pichiales</taxon>
        <taxon>Pichiaceae</taxon>
        <taxon>Pichia</taxon>
    </lineage>
</organism>
<reference evidence="2" key="1">
    <citation type="submission" date="2020-11" db="EMBL/GenBank/DDBJ databases">
        <title>Kefir isolates.</title>
        <authorList>
            <person name="Marcisauskas S."/>
            <person name="Kim Y."/>
            <person name="Blasche S."/>
        </authorList>
    </citation>
    <scope>NUCLEOTIDE SEQUENCE</scope>
    <source>
        <strain evidence="2">Olga-1</strain>
    </source>
</reference>
<comment type="caution">
    <text evidence="2">The sequence shown here is derived from an EMBL/GenBank/DDBJ whole genome shotgun (WGS) entry which is preliminary data.</text>
</comment>
<feature type="transmembrane region" description="Helical" evidence="1">
    <location>
        <begin position="189"/>
        <end position="211"/>
    </location>
</feature>
<dbReference type="EMBL" id="PUHW01000072">
    <property type="protein sequence ID" value="KAG0689566.1"/>
    <property type="molecule type" value="Genomic_DNA"/>
</dbReference>